<protein>
    <recommendedName>
        <fullName evidence="4">Reverse transcriptase</fullName>
    </recommendedName>
</protein>
<name>A0A8K0GM27_IGNLU</name>
<comment type="caution">
    <text evidence="2">The sequence shown here is derived from an EMBL/GenBank/DDBJ whole genome shotgun (WGS) entry which is preliminary data.</text>
</comment>
<keyword evidence="3" id="KW-1185">Reference proteome</keyword>
<evidence type="ECO:0000313" key="3">
    <source>
        <dbReference type="Proteomes" id="UP000801492"/>
    </source>
</evidence>
<dbReference type="PANTHER" id="PTHR33395">
    <property type="entry name" value="TRANSCRIPTASE, PUTATIVE-RELATED-RELATED"/>
    <property type="match status" value="1"/>
</dbReference>
<gene>
    <name evidence="2" type="ORF">ILUMI_01037</name>
</gene>
<reference evidence="2" key="1">
    <citation type="submission" date="2019-08" db="EMBL/GenBank/DDBJ databases">
        <title>The genome of the North American firefly Photinus pyralis.</title>
        <authorList>
            <consortium name="Photinus pyralis genome working group"/>
            <person name="Fallon T.R."/>
            <person name="Sander Lower S.E."/>
            <person name="Weng J.-K."/>
        </authorList>
    </citation>
    <scope>NUCLEOTIDE SEQUENCE</scope>
    <source>
        <strain evidence="2">TRF0915ILg1</strain>
        <tissue evidence="2">Whole body</tissue>
    </source>
</reference>
<dbReference type="Proteomes" id="UP000801492">
    <property type="component" value="Unassembled WGS sequence"/>
</dbReference>
<accession>A0A8K0GM27</accession>
<sequence>MKISFTSGGAKTTTSRTYHQSNFDLTSKLVANPVYTYGKKMQGGWPGDNVIFKRHRRDTSSLPDFDVNVLNKDRMLAATTLKMSLEKVPNLFNQLDIGKGAGPDGIPAVLLRNCAEHLALPISIIFNRSLKEGVFPKSGEKAYIVPIFKPGDKELVKNDRPVSLLSTLVYEIVLSTTKNHICTQQHGFLPDQQRGRDAQTHSEAPTEKNQKSKE</sequence>
<dbReference type="OrthoDB" id="6819250at2759"/>
<proteinExistence type="predicted"/>
<feature type="compositionally biased region" description="Basic and acidic residues" evidence="1">
    <location>
        <begin position="193"/>
        <end position="214"/>
    </location>
</feature>
<dbReference type="EMBL" id="VTPC01000598">
    <property type="protein sequence ID" value="KAF2905129.1"/>
    <property type="molecule type" value="Genomic_DNA"/>
</dbReference>
<evidence type="ECO:0000256" key="1">
    <source>
        <dbReference type="SAM" id="MobiDB-lite"/>
    </source>
</evidence>
<evidence type="ECO:0000313" key="2">
    <source>
        <dbReference type="EMBL" id="KAF2905129.1"/>
    </source>
</evidence>
<organism evidence="2 3">
    <name type="scientific">Ignelater luminosus</name>
    <name type="common">Cucubano</name>
    <name type="synonym">Pyrophorus luminosus</name>
    <dbReference type="NCBI Taxonomy" id="2038154"/>
    <lineage>
        <taxon>Eukaryota</taxon>
        <taxon>Metazoa</taxon>
        <taxon>Ecdysozoa</taxon>
        <taxon>Arthropoda</taxon>
        <taxon>Hexapoda</taxon>
        <taxon>Insecta</taxon>
        <taxon>Pterygota</taxon>
        <taxon>Neoptera</taxon>
        <taxon>Endopterygota</taxon>
        <taxon>Coleoptera</taxon>
        <taxon>Polyphaga</taxon>
        <taxon>Elateriformia</taxon>
        <taxon>Elateroidea</taxon>
        <taxon>Elateridae</taxon>
        <taxon>Agrypninae</taxon>
        <taxon>Pyrophorini</taxon>
        <taxon>Ignelater</taxon>
    </lineage>
</organism>
<feature type="region of interest" description="Disordered" evidence="1">
    <location>
        <begin position="190"/>
        <end position="214"/>
    </location>
</feature>
<dbReference type="AlphaFoldDB" id="A0A8K0GM27"/>
<dbReference type="PANTHER" id="PTHR33395:SF22">
    <property type="entry name" value="REVERSE TRANSCRIPTASE DOMAIN-CONTAINING PROTEIN"/>
    <property type="match status" value="1"/>
</dbReference>
<evidence type="ECO:0008006" key="4">
    <source>
        <dbReference type="Google" id="ProtNLM"/>
    </source>
</evidence>